<evidence type="ECO:0000313" key="3">
    <source>
        <dbReference type="Proteomes" id="UP000257014"/>
    </source>
</evidence>
<dbReference type="RefSeq" id="WP_276644022.1">
    <property type="nucleotide sequence ID" value="NZ_QEWE01000020.1"/>
</dbReference>
<reference evidence="2 3" key="1">
    <citation type="submission" date="2018-03" db="EMBL/GenBank/DDBJ databases">
        <authorList>
            <person name="Keele B.F."/>
        </authorList>
    </citation>
    <scope>NUCLEOTIDE SEQUENCE [LARGE SCALE GENOMIC DNA]</scope>
    <source>
        <strain evidence="2">ZCTH4_d</strain>
    </source>
</reference>
<accession>A0A3E0K3L6</accession>
<organism evidence="2 3">
    <name type="scientific">Caldibacillus debilis</name>
    <dbReference type="NCBI Taxonomy" id="301148"/>
    <lineage>
        <taxon>Bacteria</taxon>
        <taxon>Bacillati</taxon>
        <taxon>Bacillota</taxon>
        <taxon>Bacilli</taxon>
        <taxon>Bacillales</taxon>
        <taxon>Bacillaceae</taxon>
        <taxon>Caldibacillus</taxon>
    </lineage>
</organism>
<evidence type="ECO:0000313" key="2">
    <source>
        <dbReference type="EMBL" id="REJ27625.1"/>
    </source>
</evidence>
<proteinExistence type="predicted"/>
<protein>
    <submittedName>
        <fullName evidence="2">Uncharacterized protein</fullName>
    </submittedName>
</protein>
<evidence type="ECO:0000256" key="1">
    <source>
        <dbReference type="SAM" id="MobiDB-lite"/>
    </source>
</evidence>
<comment type="caution">
    <text evidence="2">The sequence shown here is derived from an EMBL/GenBank/DDBJ whole genome shotgun (WGS) entry which is preliminary data.</text>
</comment>
<gene>
    <name evidence="2" type="ORF">C6P37_10985</name>
</gene>
<dbReference type="EMBL" id="QEWE01000020">
    <property type="protein sequence ID" value="REJ27625.1"/>
    <property type="molecule type" value="Genomic_DNA"/>
</dbReference>
<feature type="region of interest" description="Disordered" evidence="1">
    <location>
        <begin position="1"/>
        <end position="39"/>
    </location>
</feature>
<dbReference type="Proteomes" id="UP000257014">
    <property type="component" value="Unassembled WGS sequence"/>
</dbReference>
<dbReference type="AlphaFoldDB" id="A0A3E0K3L6"/>
<sequence>MKPIEDGPDSAAGCAPHPFIPFGGRLPPEEGETSGTRKTDSAIGRFKLFPVPLDAGKQFFSNPDILHQGLDFLYIKIPSLARHGLVPEPAAGRETGNAAVRLPRKGNPRSAWPGRCFRNLKISGRSFPGSTGTVPPPEGRGLVFVAVSRASPHPFEKRIPAGRFNGGSAGR</sequence>
<name>A0A3E0K3L6_9BACI</name>